<dbReference type="AlphaFoldDB" id="A0A1W6KBV8"/>
<dbReference type="GeneID" id="77256762"/>
<name>A0A1W6KBV8_9GAMM</name>
<proteinExistence type="predicted"/>
<evidence type="ECO:0000313" key="2">
    <source>
        <dbReference type="Proteomes" id="UP000193100"/>
    </source>
</evidence>
<protein>
    <submittedName>
        <fullName evidence="1">Uncharacterized protein</fullName>
    </submittedName>
</protein>
<dbReference type="Proteomes" id="UP000193100">
    <property type="component" value="Chromosome"/>
</dbReference>
<organism evidence="1 2">
    <name type="scientific">Marinobacter salarius</name>
    <dbReference type="NCBI Taxonomy" id="1420917"/>
    <lineage>
        <taxon>Bacteria</taxon>
        <taxon>Pseudomonadati</taxon>
        <taxon>Pseudomonadota</taxon>
        <taxon>Gammaproteobacteria</taxon>
        <taxon>Pseudomonadales</taxon>
        <taxon>Marinobacteraceae</taxon>
        <taxon>Marinobacter</taxon>
    </lineage>
</organism>
<reference evidence="1 2" key="1">
    <citation type="submission" date="2017-04" db="EMBL/GenBank/DDBJ databases">
        <title>Genome Sequence of Marinobacter salarius strain SMR5 Isolated from a culture of the Diatom Skeletonema marinoi.</title>
        <authorList>
            <person name="Topel M."/>
            <person name="Pinder M.I.M."/>
            <person name="Johansson O.N."/>
            <person name="Kourtchenko O."/>
            <person name="Godhe A."/>
            <person name="Clarke A.K."/>
        </authorList>
    </citation>
    <scope>NUCLEOTIDE SEQUENCE [LARGE SCALE GENOMIC DNA]</scope>
    <source>
        <strain evidence="1 2">SMR5</strain>
    </source>
</reference>
<accession>A0A1W6KBV8</accession>
<sequence length="74" mass="8774">MKFPTIDECKRDLKRIISRVVVKEEDKNRILDLLFLDPKILPMKAILEELESVATLKLTDDEKEILQDIKFIYI</sequence>
<gene>
    <name evidence="1" type="ORF">MARSALSMR5_02833</name>
</gene>
<dbReference type="EMBL" id="CP020931">
    <property type="protein sequence ID" value="ARM84881.1"/>
    <property type="molecule type" value="Genomic_DNA"/>
</dbReference>
<evidence type="ECO:0000313" key="1">
    <source>
        <dbReference type="EMBL" id="ARM84881.1"/>
    </source>
</evidence>
<dbReference type="RefSeq" id="WP_085681330.1">
    <property type="nucleotide sequence ID" value="NZ_CP020931.1"/>
</dbReference>